<dbReference type="AlphaFoldDB" id="A0A378MDP9"/>
<organism evidence="2 3">
    <name type="scientific">Listeria grayi</name>
    <name type="common">Listeria murrayi</name>
    <dbReference type="NCBI Taxonomy" id="1641"/>
    <lineage>
        <taxon>Bacteria</taxon>
        <taxon>Bacillati</taxon>
        <taxon>Bacillota</taxon>
        <taxon>Bacilli</taxon>
        <taxon>Bacillales</taxon>
        <taxon>Listeriaceae</taxon>
        <taxon>Listeria</taxon>
    </lineage>
</organism>
<dbReference type="SUPFAM" id="SSF53756">
    <property type="entry name" value="UDP-Glycosyltransferase/glycogen phosphorylase"/>
    <property type="match status" value="1"/>
</dbReference>
<protein>
    <submittedName>
        <fullName evidence="2">GDP-mannose-dependent alpha-mannosyltransferase</fullName>
        <ecNumber evidence="2">2.4.1.-</ecNumber>
    </submittedName>
</protein>
<dbReference type="EC" id="2.4.1.-" evidence="2"/>
<dbReference type="EMBL" id="UGPG01000001">
    <property type="protein sequence ID" value="STY44480.1"/>
    <property type="molecule type" value="Genomic_DNA"/>
</dbReference>
<dbReference type="Proteomes" id="UP000254879">
    <property type="component" value="Unassembled WGS sequence"/>
</dbReference>
<sequence>MNIGIFTDTYSPQISGVATSIKIMEKELRKRGHNVYIFTTTDPNADRESEKGRVFRMPSIPFLFFPERRIAVAGVNKFIKLVGQLDLDIIHTHTEFSLGLLGKKSRRNMISLLFIRIIRCISITCIILRKGRS</sequence>
<gene>
    <name evidence="2" type="primary">mgtA</name>
    <name evidence="2" type="ORF">NCTC10815_01822</name>
</gene>
<evidence type="ECO:0000259" key="1">
    <source>
        <dbReference type="Pfam" id="PF13439"/>
    </source>
</evidence>
<evidence type="ECO:0000313" key="3">
    <source>
        <dbReference type="Proteomes" id="UP000254879"/>
    </source>
</evidence>
<dbReference type="PANTHER" id="PTHR45947">
    <property type="entry name" value="SULFOQUINOVOSYL TRANSFERASE SQD2"/>
    <property type="match status" value="1"/>
</dbReference>
<evidence type="ECO:0000313" key="2">
    <source>
        <dbReference type="EMBL" id="STY44480.1"/>
    </source>
</evidence>
<dbReference type="InterPro" id="IPR050194">
    <property type="entry name" value="Glycosyltransferase_grp1"/>
</dbReference>
<name>A0A378MDP9_LISGR</name>
<feature type="domain" description="Glycosyltransferase subfamily 4-like N-terminal" evidence="1">
    <location>
        <begin position="14"/>
        <end position="107"/>
    </location>
</feature>
<keyword evidence="2" id="KW-0808">Transferase</keyword>
<dbReference type="InterPro" id="IPR028098">
    <property type="entry name" value="Glyco_trans_4-like_N"/>
</dbReference>
<accession>A0A378MDP9</accession>
<reference evidence="2 3" key="1">
    <citation type="submission" date="2018-06" db="EMBL/GenBank/DDBJ databases">
        <authorList>
            <consortium name="Pathogen Informatics"/>
            <person name="Doyle S."/>
        </authorList>
    </citation>
    <scope>NUCLEOTIDE SEQUENCE [LARGE SCALE GENOMIC DNA]</scope>
    <source>
        <strain evidence="3">NCTC 10815</strain>
    </source>
</reference>
<keyword evidence="2" id="KW-0328">Glycosyltransferase</keyword>
<proteinExistence type="predicted"/>
<dbReference type="PANTHER" id="PTHR45947:SF3">
    <property type="entry name" value="SULFOQUINOVOSYL TRANSFERASE SQD2"/>
    <property type="match status" value="1"/>
</dbReference>
<dbReference type="Gene3D" id="3.40.50.2000">
    <property type="entry name" value="Glycogen Phosphorylase B"/>
    <property type="match status" value="1"/>
</dbReference>
<dbReference type="Pfam" id="PF13439">
    <property type="entry name" value="Glyco_transf_4"/>
    <property type="match status" value="1"/>
</dbReference>
<dbReference type="GO" id="GO:0016758">
    <property type="term" value="F:hexosyltransferase activity"/>
    <property type="evidence" value="ECO:0007669"/>
    <property type="project" value="TreeGrafter"/>
</dbReference>